<dbReference type="EMBL" id="CABIJS010000088">
    <property type="protein sequence ID" value="VUZ42402.1"/>
    <property type="molecule type" value="Genomic_DNA"/>
</dbReference>
<organism evidence="1 2">
    <name type="scientific">Hymenolepis diminuta</name>
    <name type="common">Rat tapeworm</name>
    <dbReference type="NCBI Taxonomy" id="6216"/>
    <lineage>
        <taxon>Eukaryota</taxon>
        <taxon>Metazoa</taxon>
        <taxon>Spiralia</taxon>
        <taxon>Lophotrochozoa</taxon>
        <taxon>Platyhelminthes</taxon>
        <taxon>Cestoda</taxon>
        <taxon>Eucestoda</taxon>
        <taxon>Cyclophyllidea</taxon>
        <taxon>Hymenolepididae</taxon>
        <taxon>Hymenolepis</taxon>
    </lineage>
</organism>
<name>A0A564Y525_HYMDI</name>
<evidence type="ECO:0000313" key="2">
    <source>
        <dbReference type="Proteomes" id="UP000321570"/>
    </source>
</evidence>
<reference evidence="1 2" key="1">
    <citation type="submission" date="2019-07" db="EMBL/GenBank/DDBJ databases">
        <authorList>
            <person name="Jastrzebski P J."/>
            <person name="Paukszto L."/>
            <person name="Jastrzebski P J."/>
        </authorList>
    </citation>
    <scope>NUCLEOTIDE SEQUENCE [LARGE SCALE GENOMIC DNA]</scope>
    <source>
        <strain evidence="1 2">WMS-il1</strain>
    </source>
</reference>
<sequence>MHLLSSSVRCSLPLSPSATHCGFLEYIFGLFNFWCSVLQLLSALTQTVTNW</sequence>
<evidence type="ECO:0000313" key="1">
    <source>
        <dbReference type="EMBL" id="VUZ42402.1"/>
    </source>
</evidence>
<gene>
    <name evidence="1" type="ORF">WMSIL1_LOCUS2958</name>
</gene>
<dbReference type="Proteomes" id="UP000321570">
    <property type="component" value="Unassembled WGS sequence"/>
</dbReference>
<dbReference type="AlphaFoldDB" id="A0A564Y525"/>
<accession>A0A564Y525</accession>
<keyword evidence="2" id="KW-1185">Reference proteome</keyword>
<protein>
    <submittedName>
        <fullName evidence="1">Uncharacterized protein</fullName>
    </submittedName>
</protein>
<proteinExistence type="predicted"/>